<dbReference type="EMBL" id="SJPJ01000001">
    <property type="protein sequence ID" value="TWT84537.1"/>
    <property type="molecule type" value="Genomic_DNA"/>
</dbReference>
<name>A0A5C5ZBL6_9BACT</name>
<sequence length="67" mass="7398">MDELDPITMYELCFPGALFGETEVTCPHCDELLTVDVVDPMGQDSFQCCECGGNFDVDWGEGTVSWV</sequence>
<dbReference type="RefSeq" id="WP_146402314.1">
    <property type="nucleotide sequence ID" value="NZ_SJPJ01000001.1"/>
</dbReference>
<dbReference type="Proteomes" id="UP000315010">
    <property type="component" value="Unassembled WGS sequence"/>
</dbReference>
<accession>A0A5C5ZBL6</accession>
<dbReference type="AlphaFoldDB" id="A0A5C5ZBL6"/>
<proteinExistence type="predicted"/>
<evidence type="ECO:0000313" key="1">
    <source>
        <dbReference type="EMBL" id="TWT84537.1"/>
    </source>
</evidence>
<reference evidence="1 2" key="1">
    <citation type="submission" date="2019-02" db="EMBL/GenBank/DDBJ databases">
        <title>Deep-cultivation of Planctomycetes and their phenomic and genomic characterization uncovers novel biology.</title>
        <authorList>
            <person name="Wiegand S."/>
            <person name="Jogler M."/>
            <person name="Boedeker C."/>
            <person name="Pinto D."/>
            <person name="Vollmers J."/>
            <person name="Rivas-Marin E."/>
            <person name="Kohn T."/>
            <person name="Peeters S.H."/>
            <person name="Heuer A."/>
            <person name="Rast P."/>
            <person name="Oberbeckmann S."/>
            <person name="Bunk B."/>
            <person name="Jeske O."/>
            <person name="Meyerdierks A."/>
            <person name="Storesund J.E."/>
            <person name="Kallscheuer N."/>
            <person name="Luecker S."/>
            <person name="Lage O.M."/>
            <person name="Pohl T."/>
            <person name="Merkel B.J."/>
            <person name="Hornburger P."/>
            <person name="Mueller R.-W."/>
            <person name="Bruemmer F."/>
            <person name="Labrenz M."/>
            <person name="Spormann A.M."/>
            <person name="Op Den Camp H."/>
            <person name="Overmann J."/>
            <person name="Amann R."/>
            <person name="Jetten M.S.M."/>
            <person name="Mascher T."/>
            <person name="Medema M.H."/>
            <person name="Devos D.P."/>
            <person name="Kaster A.-K."/>
            <person name="Ovreas L."/>
            <person name="Rohde M."/>
            <person name="Galperin M.Y."/>
            <person name="Jogler C."/>
        </authorList>
    </citation>
    <scope>NUCLEOTIDE SEQUENCE [LARGE SCALE GENOMIC DNA]</scope>
    <source>
        <strain evidence="1 2">CA13</strain>
    </source>
</reference>
<gene>
    <name evidence="1" type="ORF">CA13_60170</name>
</gene>
<dbReference type="OrthoDB" id="286526at2"/>
<protein>
    <submittedName>
        <fullName evidence="1">Uncharacterized protein</fullName>
    </submittedName>
</protein>
<comment type="caution">
    <text evidence="1">The sequence shown here is derived from an EMBL/GenBank/DDBJ whole genome shotgun (WGS) entry which is preliminary data.</text>
</comment>
<organism evidence="1 2">
    <name type="scientific">Novipirellula herctigrandis</name>
    <dbReference type="NCBI Taxonomy" id="2527986"/>
    <lineage>
        <taxon>Bacteria</taxon>
        <taxon>Pseudomonadati</taxon>
        <taxon>Planctomycetota</taxon>
        <taxon>Planctomycetia</taxon>
        <taxon>Pirellulales</taxon>
        <taxon>Pirellulaceae</taxon>
        <taxon>Novipirellula</taxon>
    </lineage>
</organism>
<evidence type="ECO:0000313" key="2">
    <source>
        <dbReference type="Proteomes" id="UP000315010"/>
    </source>
</evidence>
<keyword evidence="2" id="KW-1185">Reference proteome</keyword>